<dbReference type="PATRIC" id="fig|1121865.3.peg.2313"/>
<gene>
    <name evidence="1" type="ORF">I568_01587</name>
</gene>
<protein>
    <submittedName>
        <fullName evidence="1">Uncharacterized protein</fullName>
    </submittedName>
</protein>
<name>S0KD61_9ENTE</name>
<organism evidence="1 2">
    <name type="scientific">Enterococcus columbae DSM 7374 = ATCC 51263</name>
    <dbReference type="NCBI Taxonomy" id="1121865"/>
    <lineage>
        <taxon>Bacteria</taxon>
        <taxon>Bacillati</taxon>
        <taxon>Bacillota</taxon>
        <taxon>Bacilli</taxon>
        <taxon>Lactobacillales</taxon>
        <taxon>Enterococcaceae</taxon>
        <taxon>Enterococcus</taxon>
    </lineage>
</organism>
<evidence type="ECO:0000313" key="2">
    <source>
        <dbReference type="Proteomes" id="UP000014113"/>
    </source>
</evidence>
<evidence type="ECO:0000313" key="1">
    <source>
        <dbReference type="EMBL" id="EOW83785.1"/>
    </source>
</evidence>
<dbReference type="Proteomes" id="UP000014113">
    <property type="component" value="Unassembled WGS sequence"/>
</dbReference>
<dbReference type="RefSeq" id="WP_016184457.1">
    <property type="nucleotide sequence ID" value="NZ_JXKI01000008.1"/>
</dbReference>
<keyword evidence="2" id="KW-1185">Reference proteome</keyword>
<proteinExistence type="predicted"/>
<comment type="caution">
    <text evidence="1">The sequence shown here is derived from an EMBL/GenBank/DDBJ whole genome shotgun (WGS) entry which is preliminary data.</text>
</comment>
<dbReference type="AlphaFoldDB" id="S0KD61"/>
<reference evidence="1 2" key="1">
    <citation type="submission" date="2013-03" db="EMBL/GenBank/DDBJ databases">
        <title>The Genome Sequence of Enterococcus columbae ATCC_51263 (PacBio/Illumina hybrid assembly).</title>
        <authorList>
            <consortium name="The Broad Institute Genomics Platform"/>
            <consortium name="The Broad Institute Genome Sequencing Center for Infectious Disease"/>
            <person name="Earl A."/>
            <person name="Russ C."/>
            <person name="Gilmore M."/>
            <person name="Surin D."/>
            <person name="Walker B."/>
            <person name="Young S."/>
            <person name="Zeng Q."/>
            <person name="Gargeya S."/>
            <person name="Fitzgerald M."/>
            <person name="Haas B."/>
            <person name="Abouelleil A."/>
            <person name="Allen A.W."/>
            <person name="Alvarado L."/>
            <person name="Arachchi H.M."/>
            <person name="Berlin A.M."/>
            <person name="Chapman S.B."/>
            <person name="Gainer-Dewar J."/>
            <person name="Goldberg J."/>
            <person name="Griggs A."/>
            <person name="Gujja S."/>
            <person name="Hansen M."/>
            <person name="Howarth C."/>
            <person name="Imamovic A."/>
            <person name="Ireland A."/>
            <person name="Larimer J."/>
            <person name="McCowan C."/>
            <person name="Murphy C."/>
            <person name="Pearson M."/>
            <person name="Poon T.W."/>
            <person name="Priest M."/>
            <person name="Roberts A."/>
            <person name="Saif S."/>
            <person name="Shea T."/>
            <person name="Sisk P."/>
            <person name="Sykes S."/>
            <person name="Wortman J."/>
            <person name="Nusbaum C."/>
            <person name="Birren B."/>
        </authorList>
    </citation>
    <scope>NUCLEOTIDE SEQUENCE [LARGE SCALE GENOMIC DNA]</scope>
    <source>
        <strain evidence="1 2">ATCC 51263</strain>
    </source>
</reference>
<dbReference type="EMBL" id="ASWJ01000007">
    <property type="protein sequence ID" value="EOW83785.1"/>
    <property type="molecule type" value="Genomic_DNA"/>
</dbReference>
<accession>S0KD61</accession>
<sequence length="62" mass="7063">MKKRNDFAQMSKKFQWAVLIVGLIAFFILQRWLVNAVDQLIMDAVNHLDQVVAGFAQGWANG</sequence>